<evidence type="ECO:0000256" key="5">
    <source>
        <dbReference type="ARBA" id="ARBA00022692"/>
    </source>
</evidence>
<feature type="domain" description="Type II secretion system protein GspF" evidence="9">
    <location>
        <begin position="70"/>
        <end position="194"/>
    </location>
</feature>
<dbReference type="RefSeq" id="WP_080521313.1">
    <property type="nucleotide sequence ID" value="NZ_LPUF01000001.1"/>
</dbReference>
<dbReference type="AlphaFoldDB" id="A0A1V8M5A4"/>
<dbReference type="Pfam" id="PF00482">
    <property type="entry name" value="T2SSF"/>
    <property type="match status" value="2"/>
</dbReference>
<reference evidence="10 11" key="1">
    <citation type="submission" date="2015-12" db="EMBL/GenBank/DDBJ databases">
        <authorList>
            <person name="Shamseldin A."/>
            <person name="Moawad H."/>
            <person name="Abd El-Rahim W.M."/>
            <person name="Sadowsky M.J."/>
        </authorList>
    </citation>
    <scope>NUCLEOTIDE SEQUENCE [LARGE SCALE GENOMIC DNA]</scope>
    <source>
        <strain evidence="10 11">WF1</strain>
    </source>
</reference>
<organism evidence="10 11">
    <name type="scientific">Methyloprofundus sedimenti</name>
    <dbReference type="NCBI Taxonomy" id="1420851"/>
    <lineage>
        <taxon>Bacteria</taxon>
        <taxon>Pseudomonadati</taxon>
        <taxon>Pseudomonadota</taxon>
        <taxon>Gammaproteobacteria</taxon>
        <taxon>Methylococcales</taxon>
        <taxon>Methylococcaceae</taxon>
        <taxon>Methyloprofundus</taxon>
    </lineage>
</organism>
<keyword evidence="11" id="KW-1185">Reference proteome</keyword>
<dbReference type="Proteomes" id="UP000191980">
    <property type="component" value="Unassembled WGS sequence"/>
</dbReference>
<evidence type="ECO:0000256" key="4">
    <source>
        <dbReference type="ARBA" id="ARBA00022519"/>
    </source>
</evidence>
<dbReference type="PRINTS" id="PR00812">
    <property type="entry name" value="BCTERIALGSPF"/>
</dbReference>
<accession>A0A1V8M5A4</accession>
<dbReference type="STRING" id="1420851.AU255_01925"/>
<evidence type="ECO:0000313" key="11">
    <source>
        <dbReference type="Proteomes" id="UP000191980"/>
    </source>
</evidence>
<name>A0A1V8M5A4_9GAMM</name>
<keyword evidence="3" id="KW-1003">Cell membrane</keyword>
<proteinExistence type="inferred from homology"/>
<sequence>MTLFAFKAVNQEGNVQEGTKEAENEAAVVKFLQAEGLIPVKISQSGLKAAYLFSFKKDKEGLSEKEIGLFTKELATLLQAGLPIDRSLVVLMDLIEEDSKIHRLIQNVLQQVKGGANLADALQSESSAFSRFYINMLRAGEAGGSVDTVLGQLSEYIEKSKELKDTVSTAMIYPIILVIMALGSVFLLLTFVVPQFTEMFESAGKELPMSTQIVVGTAEWLQSYWWLLFILGTGAYYTLRYELSIGPRKARWDGVILSIPLFGEIIRNISTTNFTRTLGTLLSNGVPILTALGIVKGTVNNLVLVQALSDAEENLKQGKDMSSALIESGQFPKMATQMIKMGEETGKMEEMLERTANTYDKQLKITIERMLAMMEPILIVTLGLLIAGIIISILSAILSVNDLAF</sequence>
<evidence type="ECO:0000256" key="7">
    <source>
        <dbReference type="ARBA" id="ARBA00023136"/>
    </source>
</evidence>
<dbReference type="Gene3D" id="1.20.81.30">
    <property type="entry name" value="Type II secretion system (T2SS), domain F"/>
    <property type="match status" value="2"/>
</dbReference>
<feature type="transmembrane region" description="Helical" evidence="8">
    <location>
        <begin position="223"/>
        <end position="239"/>
    </location>
</feature>
<dbReference type="InterPro" id="IPR018076">
    <property type="entry name" value="T2SS_GspF_dom"/>
</dbReference>
<evidence type="ECO:0000256" key="3">
    <source>
        <dbReference type="ARBA" id="ARBA00022475"/>
    </source>
</evidence>
<gene>
    <name evidence="10" type="ORF">AU255_01925</name>
</gene>
<evidence type="ECO:0000256" key="8">
    <source>
        <dbReference type="SAM" id="Phobius"/>
    </source>
</evidence>
<evidence type="ECO:0000313" key="10">
    <source>
        <dbReference type="EMBL" id="OQK16688.1"/>
    </source>
</evidence>
<dbReference type="InterPro" id="IPR003004">
    <property type="entry name" value="GspF/PilC"/>
</dbReference>
<comment type="subcellular location">
    <subcellularLocation>
        <location evidence="1">Cell inner membrane</location>
        <topology evidence="1">Multi-pass membrane protein</topology>
    </subcellularLocation>
</comment>
<protein>
    <submittedName>
        <fullName evidence="10">General secretion pathway protein GspF</fullName>
    </submittedName>
</protein>
<comment type="similarity">
    <text evidence="2">Belongs to the GSP F family.</text>
</comment>
<keyword evidence="6 8" id="KW-1133">Transmembrane helix</keyword>
<dbReference type="PANTHER" id="PTHR30012:SF0">
    <property type="entry name" value="TYPE II SECRETION SYSTEM PROTEIN F-RELATED"/>
    <property type="match status" value="1"/>
</dbReference>
<dbReference type="InterPro" id="IPR042094">
    <property type="entry name" value="T2SS_GspF_sf"/>
</dbReference>
<comment type="caution">
    <text evidence="10">The sequence shown here is derived from an EMBL/GenBank/DDBJ whole genome shotgun (WGS) entry which is preliminary data.</text>
</comment>
<keyword evidence="4" id="KW-0997">Cell inner membrane</keyword>
<dbReference type="FunFam" id="1.20.81.30:FF:000001">
    <property type="entry name" value="Type II secretion system protein F"/>
    <property type="match status" value="2"/>
</dbReference>
<feature type="transmembrane region" description="Helical" evidence="8">
    <location>
        <begin position="377"/>
        <end position="400"/>
    </location>
</feature>
<dbReference type="EMBL" id="LPUF01000001">
    <property type="protein sequence ID" value="OQK16688.1"/>
    <property type="molecule type" value="Genomic_DNA"/>
</dbReference>
<feature type="transmembrane region" description="Helical" evidence="8">
    <location>
        <begin position="170"/>
        <end position="193"/>
    </location>
</feature>
<dbReference type="PANTHER" id="PTHR30012">
    <property type="entry name" value="GENERAL SECRETION PATHWAY PROTEIN"/>
    <property type="match status" value="1"/>
</dbReference>
<evidence type="ECO:0000256" key="1">
    <source>
        <dbReference type="ARBA" id="ARBA00004429"/>
    </source>
</evidence>
<keyword evidence="5 8" id="KW-0812">Transmembrane</keyword>
<keyword evidence="7 8" id="KW-0472">Membrane</keyword>
<dbReference type="OrthoDB" id="9805682at2"/>
<dbReference type="GO" id="GO:0005886">
    <property type="term" value="C:plasma membrane"/>
    <property type="evidence" value="ECO:0007669"/>
    <property type="project" value="UniProtKB-SubCell"/>
</dbReference>
<evidence type="ECO:0000256" key="6">
    <source>
        <dbReference type="ARBA" id="ARBA00022989"/>
    </source>
</evidence>
<feature type="domain" description="Type II secretion system protein GspF" evidence="9">
    <location>
        <begin position="274"/>
        <end position="394"/>
    </location>
</feature>
<dbReference type="GO" id="GO:0015628">
    <property type="term" value="P:protein secretion by the type II secretion system"/>
    <property type="evidence" value="ECO:0007669"/>
    <property type="project" value="TreeGrafter"/>
</dbReference>
<evidence type="ECO:0000256" key="2">
    <source>
        <dbReference type="ARBA" id="ARBA00005745"/>
    </source>
</evidence>
<evidence type="ECO:0000259" key="9">
    <source>
        <dbReference type="Pfam" id="PF00482"/>
    </source>
</evidence>